<feature type="compositionally biased region" description="Polar residues" evidence="1">
    <location>
        <begin position="10"/>
        <end position="20"/>
    </location>
</feature>
<dbReference type="EMBL" id="DS985220">
    <property type="protein sequence ID" value="EEY20078.1"/>
    <property type="molecule type" value="Genomic_DNA"/>
</dbReference>
<dbReference type="STRING" id="526221.C9SMR3"/>
<evidence type="ECO:0008006" key="4">
    <source>
        <dbReference type="Google" id="ProtNLM"/>
    </source>
</evidence>
<evidence type="ECO:0000313" key="2">
    <source>
        <dbReference type="EMBL" id="EEY20078.1"/>
    </source>
</evidence>
<dbReference type="HOGENOM" id="CLU_1009014_0_0_1"/>
<protein>
    <recommendedName>
        <fullName evidence="4">BZIP domain-containing protein</fullName>
    </recommendedName>
</protein>
<gene>
    <name evidence="2" type="ORF">VDBG_06187</name>
</gene>
<dbReference type="OrthoDB" id="4161589at2759"/>
<evidence type="ECO:0000256" key="1">
    <source>
        <dbReference type="SAM" id="MobiDB-lite"/>
    </source>
</evidence>
<dbReference type="PANTHER" id="PTHR37012">
    <property type="entry name" value="B-ZIP TRANSCRIPTION FACTOR (EUROFUNG)-RELATED"/>
    <property type="match status" value="1"/>
</dbReference>
<sequence>MAEAGEFITVATSPPSTSAKPQRRSRAVSNLTRQQVQHKRDQDRRAQRRLREGNKTCVESLESTITCLKSTHAEEIAAKERTIKNLNDEMRTDDCRGSAAGSSCQMPSPRHLRQESVALAIHFSAHTLKGFTARQSGPSVSDAACQTELATTKSTALTRHLAPSTLLDHILLGFLRFHSHPTSTDAAQPLMGGSDVSLKAYLHTELYGSIDPISRLMNEVLSTFAHVRAPEKISFIRAQWQVYPTKSTFADLPRWLRPAATQITVPHDAWIDNIPW</sequence>
<feature type="region of interest" description="Disordered" evidence="1">
    <location>
        <begin position="1"/>
        <end position="51"/>
    </location>
</feature>
<feature type="compositionally biased region" description="Basic and acidic residues" evidence="1">
    <location>
        <begin position="38"/>
        <end position="51"/>
    </location>
</feature>
<dbReference type="RefSeq" id="XP_003003745.1">
    <property type="nucleotide sequence ID" value="XM_003003699.1"/>
</dbReference>
<proteinExistence type="predicted"/>
<dbReference type="KEGG" id="val:VDBG_06187"/>
<dbReference type="AlphaFoldDB" id="C9SMR3"/>
<dbReference type="GeneID" id="9534928"/>
<accession>C9SMR3</accession>
<keyword evidence="3" id="KW-1185">Reference proteome</keyword>
<organism evidence="3">
    <name type="scientific">Verticillium alfalfae (strain VaMs.102 / ATCC MYA-4576 / FGSC 10136)</name>
    <name type="common">Verticillium wilt of alfalfa</name>
    <name type="synonym">Verticillium albo-atrum</name>
    <dbReference type="NCBI Taxonomy" id="526221"/>
    <lineage>
        <taxon>Eukaryota</taxon>
        <taxon>Fungi</taxon>
        <taxon>Dikarya</taxon>
        <taxon>Ascomycota</taxon>
        <taxon>Pezizomycotina</taxon>
        <taxon>Sordariomycetes</taxon>
        <taxon>Hypocreomycetidae</taxon>
        <taxon>Glomerellales</taxon>
        <taxon>Plectosphaerellaceae</taxon>
        <taxon>Verticillium</taxon>
    </lineage>
</organism>
<reference evidence="3" key="1">
    <citation type="journal article" date="2011" name="PLoS Pathog.">
        <title>Comparative genomics yields insights into niche adaptation of plant vascular wilt pathogens.</title>
        <authorList>
            <person name="Klosterman S.J."/>
            <person name="Subbarao K.V."/>
            <person name="Kang S."/>
            <person name="Veronese P."/>
            <person name="Gold S.E."/>
            <person name="Thomma B.P.H.J."/>
            <person name="Chen Z."/>
            <person name="Henrissat B."/>
            <person name="Lee Y.-H."/>
            <person name="Park J."/>
            <person name="Garcia-Pedrajas M.D."/>
            <person name="Barbara D.J."/>
            <person name="Anchieta A."/>
            <person name="de Jonge R."/>
            <person name="Santhanam P."/>
            <person name="Maruthachalam K."/>
            <person name="Atallah Z."/>
            <person name="Amyotte S.G."/>
            <person name="Paz Z."/>
            <person name="Inderbitzin P."/>
            <person name="Hayes R.J."/>
            <person name="Heiman D.I."/>
            <person name="Young S."/>
            <person name="Zeng Q."/>
            <person name="Engels R."/>
            <person name="Galagan J."/>
            <person name="Cuomo C.A."/>
            <person name="Dobinson K.F."/>
            <person name="Ma L.-J."/>
        </authorList>
    </citation>
    <scope>NUCLEOTIDE SEQUENCE [LARGE SCALE GENOMIC DNA]</scope>
    <source>
        <strain evidence="3">VaMs.102 / ATCC MYA-4576 / FGSC 10136</strain>
    </source>
</reference>
<dbReference type="Proteomes" id="UP000008698">
    <property type="component" value="Unassembled WGS sequence"/>
</dbReference>
<evidence type="ECO:0000313" key="3">
    <source>
        <dbReference type="Proteomes" id="UP000008698"/>
    </source>
</evidence>
<name>C9SMR3_VERA1</name>
<dbReference type="InterPro" id="IPR021833">
    <property type="entry name" value="DUF3425"/>
</dbReference>
<dbReference type="Pfam" id="PF11905">
    <property type="entry name" value="DUF3425"/>
    <property type="match status" value="1"/>
</dbReference>